<dbReference type="SUPFAM" id="SSF51126">
    <property type="entry name" value="Pectin lyase-like"/>
    <property type="match status" value="1"/>
</dbReference>
<dbReference type="AlphaFoldDB" id="A0A0F9QXG9"/>
<dbReference type="EMBL" id="LAZR01001188">
    <property type="protein sequence ID" value="KKN49040.1"/>
    <property type="molecule type" value="Genomic_DNA"/>
</dbReference>
<evidence type="ECO:0000313" key="1">
    <source>
        <dbReference type="EMBL" id="KKN49040.1"/>
    </source>
</evidence>
<proteinExistence type="predicted"/>
<protein>
    <submittedName>
        <fullName evidence="1">Uncharacterized protein</fullName>
    </submittedName>
</protein>
<dbReference type="Gene3D" id="2.160.20.10">
    <property type="entry name" value="Single-stranded right-handed beta-helix, Pectin lyase-like"/>
    <property type="match status" value="1"/>
</dbReference>
<reference evidence="1" key="1">
    <citation type="journal article" date="2015" name="Nature">
        <title>Complex archaea that bridge the gap between prokaryotes and eukaryotes.</title>
        <authorList>
            <person name="Spang A."/>
            <person name="Saw J.H."/>
            <person name="Jorgensen S.L."/>
            <person name="Zaremba-Niedzwiedzka K."/>
            <person name="Martijn J."/>
            <person name="Lind A.E."/>
            <person name="van Eijk R."/>
            <person name="Schleper C."/>
            <person name="Guy L."/>
            <person name="Ettema T.J."/>
        </authorList>
    </citation>
    <scope>NUCLEOTIDE SEQUENCE</scope>
</reference>
<comment type="caution">
    <text evidence="1">The sequence shown here is derived from an EMBL/GenBank/DDBJ whole genome shotgun (WGS) entry which is preliminary data.</text>
</comment>
<name>A0A0F9QXG9_9ZZZZ</name>
<organism evidence="1">
    <name type="scientific">marine sediment metagenome</name>
    <dbReference type="NCBI Taxonomy" id="412755"/>
    <lineage>
        <taxon>unclassified sequences</taxon>
        <taxon>metagenomes</taxon>
        <taxon>ecological metagenomes</taxon>
    </lineage>
</organism>
<sequence length="317" mass="32812">MGTTTTQIKQPLFSRKHGGGMFSVIDEHITTGNIFWVDSGQTSTGAITQDVGFGLTPDQPFLTLASALSQCTTANGDMIFLMPGHAETPVTTITINVAGVTIIGLGNGANRPSFTAAHTVGATDVLDITVANVTIKNIVIPTGANSGGDSQIVNIAAGGHDFLMEDCKIEMGAINLECFTVAADAKRGTLKNIKVVGTAANPNTIITFEGVNDKWEIDGLDGIFTAATDIDGPVVYQNAVVIDDLLIRNVRVLPIEAAGVFLDFNSASVGIVDNATGYTLAATVGEMVDLGSMMFNDVKLGGAGVLGMTYPNATLAA</sequence>
<dbReference type="InterPro" id="IPR011050">
    <property type="entry name" value="Pectin_lyase_fold/virulence"/>
</dbReference>
<gene>
    <name evidence="1" type="ORF">LCGC14_0646820</name>
</gene>
<dbReference type="InterPro" id="IPR012334">
    <property type="entry name" value="Pectin_lyas_fold"/>
</dbReference>
<accession>A0A0F9QXG9</accession>